<feature type="compositionally biased region" description="Basic residues" evidence="1">
    <location>
        <begin position="88"/>
        <end position="98"/>
    </location>
</feature>
<dbReference type="AlphaFoldDB" id="A0A4R6Y5W4"/>
<comment type="caution">
    <text evidence="3">The sequence shown here is derived from an EMBL/GenBank/DDBJ whole genome shotgun (WGS) entry which is preliminary data.</text>
</comment>
<dbReference type="Proteomes" id="UP000294480">
    <property type="component" value="Unassembled WGS sequence"/>
</dbReference>
<name>A0A4R6Y5W4_9BURK</name>
<feature type="transmembrane region" description="Helical" evidence="2">
    <location>
        <begin position="6"/>
        <end position="21"/>
    </location>
</feature>
<keyword evidence="4" id="KW-1185">Reference proteome</keyword>
<accession>A0A4R6Y5W4</accession>
<sequence length="98" mass="10870">MLFQQELWLIIVGWVTAFIFQRSTGNPAPFGRMALWACVFSLFVGELGMLSTLFFPSDLVGLLVTAFFALLGARFGAKRSATPSKTARTTHPRSNKKQ</sequence>
<dbReference type="OrthoDB" id="9928715at2"/>
<feature type="transmembrane region" description="Helical" evidence="2">
    <location>
        <begin position="59"/>
        <end position="77"/>
    </location>
</feature>
<keyword evidence="2" id="KW-0472">Membrane</keyword>
<evidence type="ECO:0000256" key="2">
    <source>
        <dbReference type="SAM" id="Phobius"/>
    </source>
</evidence>
<gene>
    <name evidence="3" type="ORF">DFR44_1284</name>
</gene>
<evidence type="ECO:0000313" key="4">
    <source>
        <dbReference type="Proteomes" id="UP000294480"/>
    </source>
</evidence>
<dbReference type="RefSeq" id="WP_133621393.1">
    <property type="nucleotide sequence ID" value="NZ_SNZE01000028.1"/>
</dbReference>
<keyword evidence="2" id="KW-0812">Transmembrane</keyword>
<evidence type="ECO:0000313" key="3">
    <source>
        <dbReference type="EMBL" id="TDR29013.1"/>
    </source>
</evidence>
<dbReference type="EMBL" id="SNZE01000028">
    <property type="protein sequence ID" value="TDR29013.1"/>
    <property type="molecule type" value="Genomic_DNA"/>
</dbReference>
<protein>
    <submittedName>
        <fullName evidence="3">Uncharacterized protein</fullName>
    </submittedName>
</protein>
<proteinExistence type="predicted"/>
<evidence type="ECO:0000256" key="1">
    <source>
        <dbReference type="SAM" id="MobiDB-lite"/>
    </source>
</evidence>
<organism evidence="3 4">
    <name type="scientific">Hydromonas duriensis</name>
    <dbReference type="NCBI Taxonomy" id="1527608"/>
    <lineage>
        <taxon>Bacteria</taxon>
        <taxon>Pseudomonadati</taxon>
        <taxon>Pseudomonadota</taxon>
        <taxon>Betaproteobacteria</taxon>
        <taxon>Burkholderiales</taxon>
        <taxon>Burkholderiaceae</taxon>
        <taxon>Hydromonas</taxon>
    </lineage>
</organism>
<reference evidence="3 4" key="1">
    <citation type="submission" date="2019-03" db="EMBL/GenBank/DDBJ databases">
        <title>Genomic Encyclopedia of Type Strains, Phase IV (KMG-IV): sequencing the most valuable type-strain genomes for metagenomic binning, comparative biology and taxonomic classification.</title>
        <authorList>
            <person name="Goeker M."/>
        </authorList>
    </citation>
    <scope>NUCLEOTIDE SEQUENCE [LARGE SCALE GENOMIC DNA]</scope>
    <source>
        <strain evidence="3 4">DSM 102852</strain>
    </source>
</reference>
<feature type="region of interest" description="Disordered" evidence="1">
    <location>
        <begin position="77"/>
        <end position="98"/>
    </location>
</feature>
<keyword evidence="2" id="KW-1133">Transmembrane helix</keyword>